<keyword evidence="1" id="KW-1133">Transmembrane helix</keyword>
<evidence type="ECO:0000313" key="2">
    <source>
        <dbReference type="EMBL" id="KAB0630973.1"/>
    </source>
</evidence>
<dbReference type="AlphaFoldDB" id="A0A3N7V936"/>
<feature type="transmembrane region" description="Helical" evidence="1">
    <location>
        <begin position="6"/>
        <end position="28"/>
    </location>
</feature>
<evidence type="ECO:0000256" key="1">
    <source>
        <dbReference type="SAM" id="Phobius"/>
    </source>
</evidence>
<evidence type="ECO:0000313" key="4">
    <source>
        <dbReference type="Proteomes" id="UP000281098"/>
    </source>
</evidence>
<accession>A0A3N7V936</accession>
<gene>
    <name evidence="3" type="ORF">DF017_29260</name>
    <name evidence="2" type="ORF">F7R25_36935</name>
</gene>
<dbReference type="EMBL" id="QTPM01000052">
    <property type="protein sequence ID" value="RQY84813.1"/>
    <property type="molecule type" value="Genomic_DNA"/>
</dbReference>
<protein>
    <submittedName>
        <fullName evidence="2">Uncharacterized protein</fullName>
    </submittedName>
</protein>
<sequence length="69" mass="7718">MGDTWMGFVIGGAALAVALTMMVVLYWLERRRARLLRELDHRDCWRAAYGGRPACGPARRARRTGGRAA</sequence>
<keyword evidence="1" id="KW-0812">Transmembrane</keyword>
<dbReference type="Proteomes" id="UP000281098">
    <property type="component" value="Unassembled WGS sequence"/>
</dbReference>
<evidence type="ECO:0000313" key="5">
    <source>
        <dbReference type="Proteomes" id="UP000473470"/>
    </source>
</evidence>
<reference evidence="3 4" key="1">
    <citation type="submission" date="2018-08" db="EMBL/GenBank/DDBJ databases">
        <title>Comparative analysis of Burkholderia isolates from Puerto Rico.</title>
        <authorList>
            <person name="Hall C."/>
            <person name="Sahl J."/>
            <person name="Wagner D."/>
        </authorList>
    </citation>
    <scope>NUCLEOTIDE SEQUENCE [LARGE SCALE GENOMIC DNA]</scope>
    <source>
        <strain evidence="3 4">Bp8966</strain>
    </source>
</reference>
<name>A0A3N7V936_9BURK</name>
<organism evidence="2 5">
    <name type="scientific">Burkholderia stagnalis</name>
    <dbReference type="NCBI Taxonomy" id="1503054"/>
    <lineage>
        <taxon>Bacteria</taxon>
        <taxon>Pseudomonadati</taxon>
        <taxon>Pseudomonadota</taxon>
        <taxon>Betaproteobacteria</taxon>
        <taxon>Burkholderiales</taxon>
        <taxon>Burkholderiaceae</taxon>
        <taxon>Burkholderia</taxon>
        <taxon>Burkholderia cepacia complex</taxon>
    </lineage>
</organism>
<dbReference type="EMBL" id="VZOK01000152">
    <property type="protein sequence ID" value="KAB0630973.1"/>
    <property type="molecule type" value="Genomic_DNA"/>
</dbReference>
<dbReference type="Proteomes" id="UP000473470">
    <property type="component" value="Unassembled WGS sequence"/>
</dbReference>
<reference evidence="2 5" key="2">
    <citation type="submission" date="2019-09" db="EMBL/GenBank/DDBJ databases">
        <title>Draft genome sequences of 48 bacterial type strains from the CCUG.</title>
        <authorList>
            <person name="Tunovic T."/>
            <person name="Pineiro-Iglesias B."/>
            <person name="Unosson C."/>
            <person name="Inganas E."/>
            <person name="Ohlen M."/>
            <person name="Cardew S."/>
            <person name="Jensie-Markopoulos S."/>
            <person name="Salva-Serra F."/>
            <person name="Jaen-Luchoro D."/>
            <person name="Karlsson R."/>
            <person name="Svensson-Stadler L."/>
            <person name="Chun J."/>
            <person name="Moore E."/>
        </authorList>
    </citation>
    <scope>NUCLEOTIDE SEQUENCE [LARGE SCALE GENOMIC DNA]</scope>
    <source>
        <strain evidence="2 5">CCUG 65686</strain>
    </source>
</reference>
<dbReference type="RefSeq" id="WP_059879960.1">
    <property type="nucleotide sequence ID" value="NZ_CABVPM010000204.1"/>
</dbReference>
<evidence type="ECO:0000313" key="3">
    <source>
        <dbReference type="EMBL" id="RQY84813.1"/>
    </source>
</evidence>
<proteinExistence type="predicted"/>
<keyword evidence="4" id="KW-1185">Reference proteome</keyword>
<dbReference type="GeneID" id="93052462"/>
<keyword evidence="1" id="KW-0472">Membrane</keyword>
<comment type="caution">
    <text evidence="2">The sequence shown here is derived from an EMBL/GenBank/DDBJ whole genome shotgun (WGS) entry which is preliminary data.</text>
</comment>